<dbReference type="InterPro" id="IPR000953">
    <property type="entry name" value="Chromo/chromo_shadow_dom"/>
</dbReference>
<dbReference type="Pfam" id="PF24626">
    <property type="entry name" value="SH3_Tf2-1"/>
    <property type="match status" value="1"/>
</dbReference>
<evidence type="ECO:0000259" key="4">
    <source>
        <dbReference type="PROSITE" id="PS50158"/>
    </source>
</evidence>
<dbReference type="PANTHER" id="PTHR46148">
    <property type="entry name" value="CHROMO DOMAIN-CONTAINING PROTEIN"/>
    <property type="match status" value="1"/>
</dbReference>
<feature type="domain" description="Chromo" evidence="3">
    <location>
        <begin position="520"/>
        <end position="572"/>
    </location>
</feature>
<gene>
    <name evidence="5" type="ORF">OSB04_un000903</name>
</gene>
<evidence type="ECO:0000256" key="1">
    <source>
        <dbReference type="PROSITE-ProRule" id="PRU00047"/>
    </source>
</evidence>
<evidence type="ECO:0008006" key="7">
    <source>
        <dbReference type="Google" id="ProtNLM"/>
    </source>
</evidence>
<dbReference type="GO" id="GO:0008270">
    <property type="term" value="F:zinc ion binding"/>
    <property type="evidence" value="ECO:0007669"/>
    <property type="project" value="UniProtKB-KW"/>
</dbReference>
<dbReference type="AlphaFoldDB" id="A0AA38S467"/>
<accession>A0AA38S467</accession>
<evidence type="ECO:0000259" key="3">
    <source>
        <dbReference type="PROSITE" id="PS50013"/>
    </source>
</evidence>
<sequence>MANTVTNTNNFSLRSILEKDKLTGPNFLDWERNLMIVLRHERKWYVLEEPLPEAPPTNAPAATRNAHKKHTHDLLDVGCLMLATMSPDLQTGLMNTNAYDMIRQLRDMFQTQARTERYDATKAFNECKMIKGASVSDHVMKMKRHMDHLERLGHPIPLQLATDTILNSLSEDYKPFVVNYNMNNMEKSIAELHSMLKTAELNMGAKSKPKDVLMVRDGGVKKKHGQGSISKGKGPAPAIQSAPQVREKVKGKGKAKKVKANKARTENRCFTCNEVGHWRQNCPKRREAGSYSQMKYRDAKGKANIPKFMNSGFINSFSLWKYFITYLGIRVPITCLIRIPQKKPNREDHLLLIEFAYNNSYHASIEAAMYEILYGRKCRISLCWNEVGERQLAGPKIVQVTSDKIQHVRERLKTARDRQRSYADKRRKDIEFQVGDRVMLKVSPWKGVIHFGRKGKLSPRYIGPYKIIERIGAVAYKLELPDELSGVHNTFHVSNLRKCLAEPDAAIPLQEISVDPKLNFVEEPVAVVDWKIRKLRNKDICLKVKWKFHKGQECTWETESDMREKYPHLFSE</sequence>
<keyword evidence="1" id="KW-0862">Zinc</keyword>
<dbReference type="PROSITE" id="PS50013">
    <property type="entry name" value="CHROMO_2"/>
    <property type="match status" value="1"/>
</dbReference>
<proteinExistence type="predicted"/>
<dbReference type="InterPro" id="IPR016197">
    <property type="entry name" value="Chromo-like_dom_sf"/>
</dbReference>
<protein>
    <recommendedName>
        <fullName evidence="7">CCHC-type domain-containing protein</fullName>
    </recommendedName>
</protein>
<dbReference type="SUPFAM" id="SSF54160">
    <property type="entry name" value="Chromo domain-like"/>
    <property type="match status" value="1"/>
</dbReference>
<dbReference type="Pfam" id="PF00098">
    <property type="entry name" value="zf-CCHC"/>
    <property type="match status" value="1"/>
</dbReference>
<dbReference type="InterPro" id="IPR056924">
    <property type="entry name" value="SH3_Tf2-1"/>
</dbReference>
<keyword evidence="1" id="KW-0863">Zinc-finger</keyword>
<evidence type="ECO:0000256" key="2">
    <source>
        <dbReference type="SAM" id="MobiDB-lite"/>
    </source>
</evidence>
<evidence type="ECO:0000313" key="6">
    <source>
        <dbReference type="Proteomes" id="UP001172457"/>
    </source>
</evidence>
<reference evidence="5" key="1">
    <citation type="submission" date="2023-03" db="EMBL/GenBank/DDBJ databases">
        <title>Chromosome-scale reference genome and RAD-based genetic map of yellow starthistle (Centaurea solstitialis) reveal putative structural variation and QTLs associated with invader traits.</title>
        <authorList>
            <person name="Reatini B."/>
            <person name="Cang F.A."/>
            <person name="Jiang Q."/>
            <person name="Mckibben M.T.W."/>
            <person name="Barker M.S."/>
            <person name="Rieseberg L.H."/>
            <person name="Dlugosch K.M."/>
        </authorList>
    </citation>
    <scope>NUCLEOTIDE SEQUENCE</scope>
    <source>
        <strain evidence="5">CAN-66</strain>
        <tissue evidence="5">Leaf</tissue>
    </source>
</reference>
<dbReference type="GO" id="GO:0003676">
    <property type="term" value="F:nucleic acid binding"/>
    <property type="evidence" value="ECO:0007669"/>
    <property type="project" value="InterPro"/>
</dbReference>
<organism evidence="5 6">
    <name type="scientific">Centaurea solstitialis</name>
    <name type="common">yellow star-thistle</name>
    <dbReference type="NCBI Taxonomy" id="347529"/>
    <lineage>
        <taxon>Eukaryota</taxon>
        <taxon>Viridiplantae</taxon>
        <taxon>Streptophyta</taxon>
        <taxon>Embryophyta</taxon>
        <taxon>Tracheophyta</taxon>
        <taxon>Spermatophyta</taxon>
        <taxon>Magnoliopsida</taxon>
        <taxon>eudicotyledons</taxon>
        <taxon>Gunneridae</taxon>
        <taxon>Pentapetalae</taxon>
        <taxon>asterids</taxon>
        <taxon>campanulids</taxon>
        <taxon>Asterales</taxon>
        <taxon>Asteraceae</taxon>
        <taxon>Carduoideae</taxon>
        <taxon>Cardueae</taxon>
        <taxon>Centaureinae</taxon>
        <taxon>Centaurea</taxon>
    </lineage>
</organism>
<dbReference type="EMBL" id="JARYMX010000092">
    <property type="protein sequence ID" value="KAJ9535935.1"/>
    <property type="molecule type" value="Genomic_DNA"/>
</dbReference>
<feature type="region of interest" description="Disordered" evidence="2">
    <location>
        <begin position="221"/>
        <end position="242"/>
    </location>
</feature>
<keyword evidence="6" id="KW-1185">Reference proteome</keyword>
<feature type="domain" description="CCHC-type" evidence="4">
    <location>
        <begin position="268"/>
        <end position="284"/>
    </location>
</feature>
<dbReference type="PROSITE" id="PS50158">
    <property type="entry name" value="ZF_CCHC"/>
    <property type="match status" value="1"/>
</dbReference>
<dbReference type="SUPFAM" id="SSF57756">
    <property type="entry name" value="Retrovirus zinc finger-like domains"/>
    <property type="match status" value="1"/>
</dbReference>
<dbReference type="SMART" id="SM00343">
    <property type="entry name" value="ZnF_C2HC"/>
    <property type="match status" value="1"/>
</dbReference>
<dbReference type="InterPro" id="IPR036875">
    <property type="entry name" value="Znf_CCHC_sf"/>
</dbReference>
<dbReference type="InterPro" id="IPR001878">
    <property type="entry name" value="Znf_CCHC"/>
</dbReference>
<evidence type="ECO:0000313" key="5">
    <source>
        <dbReference type="EMBL" id="KAJ9535935.1"/>
    </source>
</evidence>
<comment type="caution">
    <text evidence="5">The sequence shown here is derived from an EMBL/GenBank/DDBJ whole genome shotgun (WGS) entry which is preliminary data.</text>
</comment>
<keyword evidence="1" id="KW-0479">Metal-binding</keyword>
<dbReference type="PANTHER" id="PTHR46148:SF57">
    <property type="entry name" value="OS12G0499874 PROTEIN"/>
    <property type="match status" value="1"/>
</dbReference>
<dbReference type="Proteomes" id="UP001172457">
    <property type="component" value="Unassembled WGS sequence"/>
</dbReference>
<dbReference type="Gene3D" id="4.10.60.10">
    <property type="entry name" value="Zinc finger, CCHC-type"/>
    <property type="match status" value="1"/>
</dbReference>
<name>A0AA38S467_9ASTR</name>
<dbReference type="Pfam" id="PF14223">
    <property type="entry name" value="Retrotran_gag_2"/>
    <property type="match status" value="1"/>
</dbReference>